<keyword evidence="3" id="KW-1185">Reference proteome</keyword>
<dbReference type="Proteomes" id="UP001337723">
    <property type="component" value="Chromosome"/>
</dbReference>
<dbReference type="AlphaFoldDB" id="A0AA48KLQ7"/>
<name>A0AA48KLQ7_9RHOB</name>
<evidence type="ECO:0000313" key="2">
    <source>
        <dbReference type="EMBL" id="BDW87148.1"/>
    </source>
</evidence>
<feature type="region of interest" description="Disordered" evidence="1">
    <location>
        <begin position="51"/>
        <end position="79"/>
    </location>
</feature>
<evidence type="ECO:0000256" key="1">
    <source>
        <dbReference type="SAM" id="MobiDB-lite"/>
    </source>
</evidence>
<proteinExistence type="predicted"/>
<accession>A0AA48KLQ7</accession>
<protein>
    <submittedName>
        <fullName evidence="2">Uncharacterized protein</fullName>
    </submittedName>
</protein>
<sequence>MWLSRETLLKQYARHPDIPLSEYEDLSWAFASDLIYGDKRAGRFHIVTAVTRDPGKPDPFQDDAQERAQLRTPVLDQRA</sequence>
<dbReference type="EMBL" id="AP027266">
    <property type="protein sequence ID" value="BDW87148.1"/>
    <property type="molecule type" value="Genomic_DNA"/>
</dbReference>
<gene>
    <name evidence="2" type="ORF">MACH21_33250</name>
</gene>
<organism evidence="2 3">
    <name type="scientific">Roseicyclus marinus</name>
    <dbReference type="NCBI Taxonomy" id="2161673"/>
    <lineage>
        <taxon>Bacteria</taxon>
        <taxon>Pseudomonadati</taxon>
        <taxon>Pseudomonadota</taxon>
        <taxon>Alphaproteobacteria</taxon>
        <taxon>Rhodobacterales</taxon>
        <taxon>Roseobacteraceae</taxon>
        <taxon>Roseicyclus</taxon>
    </lineage>
</organism>
<evidence type="ECO:0000313" key="3">
    <source>
        <dbReference type="Proteomes" id="UP001337723"/>
    </source>
</evidence>
<dbReference type="KEGG" id="rmai:MACH21_33250"/>
<reference evidence="2 3" key="1">
    <citation type="submission" date="2023-01" db="EMBL/GenBank/DDBJ databases">
        <title>Complete genome sequence of Roseicyclus marinus strain Dej080120_10.</title>
        <authorList>
            <person name="Ueki S."/>
            <person name="Maruyama F."/>
        </authorList>
    </citation>
    <scope>NUCLEOTIDE SEQUENCE [LARGE SCALE GENOMIC DNA]</scope>
    <source>
        <strain evidence="2 3">Dej080120_10</strain>
    </source>
</reference>